<dbReference type="EMBL" id="HBHA01002158">
    <property type="protein sequence ID" value="CAD9581932.1"/>
    <property type="molecule type" value="Transcribed_RNA"/>
</dbReference>
<gene>
    <name evidence="5" type="ORF">BIGN1055_LOCUS1389</name>
    <name evidence="6" type="ORF">BIGN1055_LOCUS1390</name>
</gene>
<dbReference type="GO" id="GO:0000159">
    <property type="term" value="C:protein phosphatase type 2A complex"/>
    <property type="evidence" value="ECO:0007669"/>
    <property type="project" value="TreeGrafter"/>
</dbReference>
<evidence type="ECO:0000256" key="2">
    <source>
        <dbReference type="ARBA" id="ARBA00022837"/>
    </source>
</evidence>
<dbReference type="PROSITE" id="PS50222">
    <property type="entry name" value="EF_HAND_2"/>
    <property type="match status" value="1"/>
</dbReference>
<feature type="compositionally biased region" description="Polar residues" evidence="3">
    <location>
        <begin position="58"/>
        <end position="71"/>
    </location>
</feature>
<dbReference type="InterPro" id="IPR041534">
    <property type="entry name" value="EF-hand_13"/>
</dbReference>
<dbReference type="InterPro" id="IPR018247">
    <property type="entry name" value="EF_Hand_1_Ca_BS"/>
</dbReference>
<dbReference type="EMBL" id="HBHA01002157">
    <property type="protein sequence ID" value="CAD9581923.1"/>
    <property type="molecule type" value="Transcribed_RNA"/>
</dbReference>
<reference evidence="5" key="1">
    <citation type="submission" date="2021-01" db="EMBL/GenBank/DDBJ databases">
        <authorList>
            <person name="Corre E."/>
            <person name="Pelletier E."/>
            <person name="Niang G."/>
            <person name="Scheremetjew M."/>
            <person name="Finn R."/>
            <person name="Kale V."/>
            <person name="Holt S."/>
            <person name="Cochrane G."/>
            <person name="Meng A."/>
            <person name="Brown T."/>
            <person name="Cohen L."/>
        </authorList>
    </citation>
    <scope>NUCLEOTIDE SEQUENCE</scope>
    <source>
        <strain evidence="5">CCMP1258.1</strain>
    </source>
</reference>
<feature type="domain" description="EF-hand" evidence="4">
    <location>
        <begin position="367"/>
        <end position="402"/>
    </location>
</feature>
<dbReference type="AlphaFoldDB" id="A0A6T9YXY9"/>
<evidence type="ECO:0000256" key="1">
    <source>
        <dbReference type="ARBA" id="ARBA00022723"/>
    </source>
</evidence>
<feature type="compositionally biased region" description="Polar residues" evidence="3">
    <location>
        <begin position="44"/>
        <end position="53"/>
    </location>
</feature>
<feature type="compositionally biased region" description="Low complexity" evidence="3">
    <location>
        <begin position="76"/>
        <end position="88"/>
    </location>
</feature>
<sequence>MEEQPIIQNLFMQFLSLPGTGLLVRSKLRSLRNTDGQAEKENQNKNFDLTVASSSSSMDSLRIPSRNNLRTPLNVPRSPTSSRASSRRSSPDFKGMRRGSKIKQFYFPEGPPISPQTNRRDTITMKSFFKNHDDGGLTEEDFFSITTSFCGMSSYCNAVLFNRIDEKKTGRVTMAMFHDYYTAHLQKFDTATRLFRLLNSTEKDGRRFLTRDSFSPLVDEVVDRHPGLQFLKSHPEFQARYSQTVKARIFYKVNKMANEQLSLRELKRSNFCQVLSLLDEEDDINKIHDYFSYEHFYVIYCKFWELDEDHDFEIDIKDLMRYDDFALTTKVIQRVMEGCGRPFVSQTPGRMGYEDFVVFLMSEVDKTSDISLEFWFRCLDLDGDGVIAAYELEYFFAEQASRLQQLSQEEVLFTDVLCQLNDMIKPAVESKFTKRDIRNTKMATQFFNIIFNLTKHVLAEQRDPILIHQVHSTPELCDWDRYAINEYIKLAESEIQDNEALDQSEDLDWEEEKDIDMAGDIDDEAP</sequence>
<protein>
    <recommendedName>
        <fullName evidence="4">EF-hand domain-containing protein</fullName>
    </recommendedName>
</protein>
<keyword evidence="2" id="KW-0106">Calcium</keyword>
<dbReference type="PANTHER" id="PTHR14095">
    <property type="entry name" value="PHOSPHATASE 2A REGULATORY SUBUNIT-RELATED"/>
    <property type="match status" value="1"/>
</dbReference>
<dbReference type="Pfam" id="PF17958">
    <property type="entry name" value="EF-hand_13"/>
    <property type="match status" value="1"/>
</dbReference>
<accession>A0A6T9YXY9</accession>
<dbReference type="Gene3D" id="1.10.238.220">
    <property type="match status" value="1"/>
</dbReference>
<dbReference type="CDD" id="cd21504">
    <property type="entry name" value="PPP2R3A_B-like"/>
    <property type="match status" value="1"/>
</dbReference>
<feature type="region of interest" description="Disordered" evidence="3">
    <location>
        <begin position="34"/>
        <end position="53"/>
    </location>
</feature>
<proteinExistence type="predicted"/>
<evidence type="ECO:0000313" key="5">
    <source>
        <dbReference type="EMBL" id="CAD9581923.1"/>
    </source>
</evidence>
<evidence type="ECO:0000259" key="4">
    <source>
        <dbReference type="PROSITE" id="PS50222"/>
    </source>
</evidence>
<dbReference type="SUPFAM" id="SSF47473">
    <property type="entry name" value="EF-hand"/>
    <property type="match status" value="2"/>
</dbReference>
<dbReference type="FunFam" id="1.10.238.10:FF:000025">
    <property type="entry name" value="serine/threonine-protein phosphatase 2A regulatory subunit B'' subunit alpha"/>
    <property type="match status" value="1"/>
</dbReference>
<feature type="region of interest" description="Disordered" evidence="3">
    <location>
        <begin position="497"/>
        <end position="526"/>
    </location>
</feature>
<dbReference type="Gene3D" id="1.10.238.230">
    <property type="match status" value="1"/>
</dbReference>
<keyword evidence="1" id="KW-0479">Metal-binding</keyword>
<feature type="region of interest" description="Disordered" evidence="3">
    <location>
        <begin position="58"/>
        <end position="96"/>
    </location>
</feature>
<dbReference type="InterPro" id="IPR011992">
    <property type="entry name" value="EF-hand-dom_pair"/>
</dbReference>
<name>A0A6T9YXY9_BIGNA</name>
<dbReference type="PANTHER" id="PTHR14095:SF0">
    <property type="entry name" value="MIP22305P"/>
    <property type="match status" value="1"/>
</dbReference>
<evidence type="ECO:0000313" key="6">
    <source>
        <dbReference type="EMBL" id="CAD9581932.1"/>
    </source>
</evidence>
<dbReference type="Gene3D" id="1.10.238.10">
    <property type="entry name" value="EF-hand"/>
    <property type="match status" value="1"/>
</dbReference>
<dbReference type="PROSITE" id="PS00018">
    <property type="entry name" value="EF_HAND_1"/>
    <property type="match status" value="1"/>
</dbReference>
<dbReference type="FunFam" id="1.10.238.220:FF:000003">
    <property type="entry name" value="Phosphoprotein phosphatase 2A regulatory subunit"/>
    <property type="match status" value="1"/>
</dbReference>
<dbReference type="InterPro" id="IPR002048">
    <property type="entry name" value="EF_hand_dom"/>
</dbReference>
<dbReference type="GO" id="GO:0019888">
    <property type="term" value="F:protein phosphatase regulator activity"/>
    <property type="evidence" value="ECO:0007669"/>
    <property type="project" value="TreeGrafter"/>
</dbReference>
<dbReference type="GO" id="GO:0005509">
    <property type="term" value="F:calcium ion binding"/>
    <property type="evidence" value="ECO:0007669"/>
    <property type="project" value="InterPro"/>
</dbReference>
<evidence type="ECO:0000256" key="3">
    <source>
        <dbReference type="SAM" id="MobiDB-lite"/>
    </source>
</evidence>
<organism evidence="5">
    <name type="scientific">Bigelowiella natans</name>
    <name type="common">Pedinomonas minutissima</name>
    <name type="synonym">Chlorarachnion sp. (strain CCMP621)</name>
    <dbReference type="NCBI Taxonomy" id="227086"/>
    <lineage>
        <taxon>Eukaryota</taxon>
        <taxon>Sar</taxon>
        <taxon>Rhizaria</taxon>
        <taxon>Cercozoa</taxon>
        <taxon>Chlorarachniophyceae</taxon>
        <taxon>Bigelowiella</taxon>
    </lineage>
</organism>